<dbReference type="InterPro" id="IPR016162">
    <property type="entry name" value="Ald_DH_N"/>
</dbReference>
<comment type="similarity">
    <text evidence="1">Belongs to the aldehyde dehydrogenase family.</text>
</comment>
<evidence type="ECO:0000256" key="1">
    <source>
        <dbReference type="ARBA" id="ARBA00009986"/>
    </source>
</evidence>
<keyword evidence="6" id="KW-1185">Reference proteome</keyword>
<dbReference type="GO" id="GO:0006081">
    <property type="term" value="P:aldehyde metabolic process"/>
    <property type="evidence" value="ECO:0007669"/>
    <property type="project" value="InterPro"/>
</dbReference>
<organism evidence="5 6">
    <name type="scientific">Fulvitalea axinellae</name>
    <dbReference type="NCBI Taxonomy" id="1182444"/>
    <lineage>
        <taxon>Bacteria</taxon>
        <taxon>Pseudomonadati</taxon>
        <taxon>Bacteroidota</taxon>
        <taxon>Cytophagia</taxon>
        <taxon>Cytophagales</taxon>
        <taxon>Persicobacteraceae</taxon>
        <taxon>Fulvitalea</taxon>
    </lineage>
</organism>
<sequence>MDRAYPSIIGNDDFTSVIDDRAYDRVTGYVKEAREAGCRIIMSNPGEESVPDPVTRKIPLTMIVNPGENLRVSQEEVFGPVLSIYTYTDLADAISFINRKEKPLALYIFGRNRKSIDKVINNTSSGGVTVNDLLMHADSDHMGFGGVGYSGMGRYKGGFVGYQAFTNPKAVHEQGLMRKFTTMFFKPPSTDRTRRMIRGQVGVK</sequence>
<keyword evidence="2" id="KW-0560">Oxidoreductase</keyword>
<evidence type="ECO:0000256" key="2">
    <source>
        <dbReference type="ARBA" id="ARBA00023002"/>
    </source>
</evidence>
<dbReference type="Proteomes" id="UP001348817">
    <property type="component" value="Plasmid pFA9"/>
</dbReference>
<name>A0AAU9DAM4_9BACT</name>
<dbReference type="GO" id="GO:0005737">
    <property type="term" value="C:cytoplasm"/>
    <property type="evidence" value="ECO:0007669"/>
    <property type="project" value="TreeGrafter"/>
</dbReference>
<reference evidence="5 6" key="1">
    <citation type="submission" date="2021-12" db="EMBL/GenBank/DDBJ databases">
        <title>Genome sequencing of bacteria with rrn-lacking chromosome and rrn-plasmid.</title>
        <authorList>
            <person name="Anda M."/>
            <person name="Iwasaki W."/>
        </authorList>
    </citation>
    <scope>NUCLEOTIDE SEQUENCE [LARGE SCALE GENOMIC DNA]</scope>
    <source>
        <strain evidence="5 6">DSM 100852</strain>
        <plasmid evidence="5 6">pFA9</plasmid>
    </source>
</reference>
<keyword evidence="5" id="KW-0614">Plasmid</keyword>
<dbReference type="PANTHER" id="PTHR43570:SF20">
    <property type="entry name" value="ALDEHYDE DEHYDROGENASE ALDX-RELATED"/>
    <property type="match status" value="1"/>
</dbReference>
<proteinExistence type="inferred from homology"/>
<dbReference type="InterPro" id="IPR015590">
    <property type="entry name" value="Aldehyde_DH_dom"/>
</dbReference>
<keyword evidence="3" id="KW-0520">NAD</keyword>
<evidence type="ECO:0000256" key="3">
    <source>
        <dbReference type="ARBA" id="ARBA00023027"/>
    </source>
</evidence>
<dbReference type="KEGG" id="fax:FUAX_54000"/>
<dbReference type="AlphaFoldDB" id="A0AAU9DAM4"/>
<dbReference type="InterPro" id="IPR012394">
    <property type="entry name" value="Aldehyde_DH_NAD(P)"/>
</dbReference>
<geneLocation type="plasmid" evidence="5 6">
    <name>pFA9</name>
</geneLocation>
<evidence type="ECO:0000313" key="6">
    <source>
        <dbReference type="Proteomes" id="UP001348817"/>
    </source>
</evidence>
<dbReference type="EMBL" id="AP025323">
    <property type="protein sequence ID" value="BDD12968.1"/>
    <property type="molecule type" value="Genomic_DNA"/>
</dbReference>
<dbReference type="Gene3D" id="3.40.605.10">
    <property type="entry name" value="Aldehyde Dehydrogenase, Chain A, domain 1"/>
    <property type="match status" value="1"/>
</dbReference>
<dbReference type="InterPro" id="IPR016163">
    <property type="entry name" value="Ald_DH_C"/>
</dbReference>
<dbReference type="SUPFAM" id="SSF53720">
    <property type="entry name" value="ALDH-like"/>
    <property type="match status" value="1"/>
</dbReference>
<dbReference type="PANTHER" id="PTHR43570">
    <property type="entry name" value="ALDEHYDE DEHYDROGENASE"/>
    <property type="match status" value="1"/>
</dbReference>
<evidence type="ECO:0000313" key="5">
    <source>
        <dbReference type="EMBL" id="BDD12968.1"/>
    </source>
</evidence>
<dbReference type="Gene3D" id="3.40.309.10">
    <property type="entry name" value="Aldehyde Dehydrogenase, Chain A, domain 2"/>
    <property type="match status" value="1"/>
</dbReference>
<feature type="domain" description="Aldehyde dehydrogenase" evidence="4">
    <location>
        <begin position="13"/>
        <end position="171"/>
    </location>
</feature>
<protein>
    <recommendedName>
        <fullName evidence="4">Aldehyde dehydrogenase domain-containing protein</fullName>
    </recommendedName>
</protein>
<accession>A0AAU9DAM4</accession>
<dbReference type="Pfam" id="PF00171">
    <property type="entry name" value="Aldedh"/>
    <property type="match status" value="1"/>
</dbReference>
<dbReference type="GO" id="GO:0004029">
    <property type="term" value="F:aldehyde dehydrogenase (NAD+) activity"/>
    <property type="evidence" value="ECO:0007669"/>
    <property type="project" value="TreeGrafter"/>
</dbReference>
<gene>
    <name evidence="5" type="ORF">FUAX_54000</name>
</gene>
<evidence type="ECO:0000259" key="4">
    <source>
        <dbReference type="Pfam" id="PF00171"/>
    </source>
</evidence>
<dbReference type="InterPro" id="IPR016161">
    <property type="entry name" value="Ald_DH/histidinol_DH"/>
</dbReference>